<feature type="chain" id="PRO_5007845049" evidence="2">
    <location>
        <begin position="45"/>
        <end position="587"/>
    </location>
</feature>
<dbReference type="InterPro" id="IPR013784">
    <property type="entry name" value="Carb-bd-like_fold"/>
</dbReference>
<dbReference type="STRING" id="43678.OJAG_34150"/>
<evidence type="ECO:0000256" key="2">
    <source>
        <dbReference type="SAM" id="SignalP"/>
    </source>
</evidence>
<keyword evidence="2" id="KW-0732">Signal</keyword>
<dbReference type="SUPFAM" id="SSF49478">
    <property type="entry name" value="Cna protein B-type domain"/>
    <property type="match status" value="1"/>
</dbReference>
<feature type="region of interest" description="Disordered" evidence="1">
    <location>
        <begin position="1"/>
        <end position="21"/>
    </location>
</feature>
<sequence length="587" mass="60217">MPLPPRTRPAERRARRGPLARRASGRSLAVALALAVLLPTGAVAATDSTTTDVRAQASSTATSPGDVRLDSSSTIQGTVLDSVGRPAKGVSVTATAPGVTVSAVVGEDGSFVIEGVGADVDHVLHVVGQPGVYTTQYLTLDGGLWTTSSDFASATPVRGGTSALAVRLRPSPRIDGTVHDADGVGLDGLFVQLLKSGSGEWAGSVPTLNRGKFAFDGLEAGADFVLFVSSYSDPRYLGGYVRVADDGTAALVPDVADATRVSTGTLGLDVTVGETGGFSGRLTGVSGAEEYHSFTLHSVDGKIVGWPGAVAADWGLGADGSYSLQSSVPGTYRIGVNRQSGISRYAATYFSVSKAQGVSTVAKASPVLLTAGEITPDVDVELRECASVSGKLTGWHPSSAMVTVYDDENPDVATRQAIVDPDGTYTVTGLLPGRYHVAVDYFSDSATGPRGKVFLGGGATEPERTRLDVPRCSPVKGVNVKVPVPRLEITEAPVVSGTPVVGAELAVTSGAWTLEGAFEPSGPTTVRYQWLRDGKVVKGARSATYVPVRADVGKSLSVQVTAELTGFRKGSATSEGTAPVVAVAPGS</sequence>
<dbReference type="AlphaFoldDB" id="A0A163Q9R4"/>
<dbReference type="GO" id="GO:0030246">
    <property type="term" value="F:carbohydrate binding"/>
    <property type="evidence" value="ECO:0007669"/>
    <property type="project" value="InterPro"/>
</dbReference>
<reference evidence="3 4" key="1">
    <citation type="submission" date="2016-01" db="EMBL/GenBank/DDBJ databases">
        <title>Genome sequence of Oerskovia enterophila VJag, an agar and cellulose degrading bacterium.</title>
        <authorList>
            <person name="Poehlein A."/>
            <person name="Jag V."/>
            <person name="Bengelsdorf F."/>
            <person name="Duerre P."/>
            <person name="Daniel R."/>
        </authorList>
    </citation>
    <scope>NUCLEOTIDE SEQUENCE [LARGE SCALE GENOMIC DNA]</scope>
    <source>
        <strain evidence="3 4">VJag</strain>
    </source>
</reference>
<proteinExistence type="predicted"/>
<organism evidence="3 4">
    <name type="scientific">Oerskovia enterophila</name>
    <dbReference type="NCBI Taxonomy" id="43678"/>
    <lineage>
        <taxon>Bacteria</taxon>
        <taxon>Bacillati</taxon>
        <taxon>Actinomycetota</taxon>
        <taxon>Actinomycetes</taxon>
        <taxon>Micrococcales</taxon>
        <taxon>Cellulomonadaceae</taxon>
        <taxon>Oerskovia</taxon>
    </lineage>
</organism>
<dbReference type="EMBL" id="LRIE01000083">
    <property type="protein sequence ID" value="KZM33931.1"/>
    <property type="molecule type" value="Genomic_DNA"/>
</dbReference>
<evidence type="ECO:0000313" key="3">
    <source>
        <dbReference type="EMBL" id="KZM33931.1"/>
    </source>
</evidence>
<dbReference type="Gene3D" id="2.60.40.2700">
    <property type="match status" value="1"/>
</dbReference>
<protein>
    <submittedName>
        <fullName evidence="3">Cna protein B-type domain protein</fullName>
    </submittedName>
</protein>
<name>A0A163Q9R4_9CELL</name>
<evidence type="ECO:0000313" key="4">
    <source>
        <dbReference type="Proteomes" id="UP000076447"/>
    </source>
</evidence>
<evidence type="ECO:0000256" key="1">
    <source>
        <dbReference type="SAM" id="MobiDB-lite"/>
    </source>
</evidence>
<dbReference type="SUPFAM" id="SSF49452">
    <property type="entry name" value="Starch-binding domain-like"/>
    <property type="match status" value="1"/>
</dbReference>
<dbReference type="Proteomes" id="UP000076447">
    <property type="component" value="Unassembled WGS sequence"/>
</dbReference>
<feature type="signal peptide" evidence="2">
    <location>
        <begin position="1"/>
        <end position="44"/>
    </location>
</feature>
<gene>
    <name evidence="3" type="ORF">OJAG_34150</name>
</gene>
<dbReference type="PATRIC" id="fig|43678.3.peg.3579"/>
<comment type="caution">
    <text evidence="3">The sequence shown here is derived from an EMBL/GenBank/DDBJ whole genome shotgun (WGS) entry which is preliminary data.</text>
</comment>
<accession>A0A163Q9R4</accession>